<dbReference type="Proteomes" id="UP001497535">
    <property type="component" value="Unassembled WGS sequence"/>
</dbReference>
<organism evidence="1 2">
    <name type="scientific">Meloidogyne enterolobii</name>
    <name type="common">Root-knot nematode worm</name>
    <name type="synonym">Meloidogyne mayaguensis</name>
    <dbReference type="NCBI Taxonomy" id="390850"/>
    <lineage>
        <taxon>Eukaryota</taxon>
        <taxon>Metazoa</taxon>
        <taxon>Ecdysozoa</taxon>
        <taxon>Nematoda</taxon>
        <taxon>Chromadorea</taxon>
        <taxon>Rhabditida</taxon>
        <taxon>Tylenchina</taxon>
        <taxon>Tylenchomorpha</taxon>
        <taxon>Tylenchoidea</taxon>
        <taxon>Meloidogynidae</taxon>
        <taxon>Meloidogyninae</taxon>
        <taxon>Meloidogyne</taxon>
    </lineage>
</organism>
<evidence type="ECO:0000313" key="1">
    <source>
        <dbReference type="EMBL" id="CAK5022185.1"/>
    </source>
</evidence>
<reference evidence="1" key="1">
    <citation type="submission" date="2023-11" db="EMBL/GenBank/DDBJ databases">
        <authorList>
            <person name="Poullet M."/>
        </authorList>
    </citation>
    <scope>NUCLEOTIDE SEQUENCE</scope>
    <source>
        <strain evidence="1">E1834</strain>
    </source>
</reference>
<accession>A0ACB0XXD2</accession>
<sequence>MAENDGNNVAIVESPAKSESPLSSREEFGRIQKELAKELKAKDGLERFLSLASGNLLNPRAYTPDLMEYSRELYEESKAKTTFLRMQLERYFGIFCIIFWFLNWGHLSITWEYCFFIFRFGGIFSF</sequence>
<gene>
    <name evidence="1" type="ORF">MENTE1834_LOCUS4835</name>
</gene>
<proteinExistence type="predicted"/>
<dbReference type="EMBL" id="CAVMJV010000004">
    <property type="protein sequence ID" value="CAK5022185.1"/>
    <property type="molecule type" value="Genomic_DNA"/>
</dbReference>
<keyword evidence="2" id="KW-1185">Reference proteome</keyword>
<comment type="caution">
    <text evidence="1">The sequence shown here is derived from an EMBL/GenBank/DDBJ whole genome shotgun (WGS) entry which is preliminary data.</text>
</comment>
<protein>
    <submittedName>
        <fullName evidence="1">Uncharacterized protein</fullName>
    </submittedName>
</protein>
<name>A0ACB0XXD2_MELEN</name>
<evidence type="ECO:0000313" key="2">
    <source>
        <dbReference type="Proteomes" id="UP001497535"/>
    </source>
</evidence>